<dbReference type="OrthoDB" id="9801249at2"/>
<comment type="caution">
    <text evidence="6">The sequence shown here is derived from an EMBL/GenBank/DDBJ whole genome shotgun (WGS) entry which is preliminary data.</text>
</comment>
<evidence type="ECO:0000256" key="1">
    <source>
        <dbReference type="ARBA" id="ARBA00001933"/>
    </source>
</evidence>
<dbReference type="Gene3D" id="3.40.50.1100">
    <property type="match status" value="2"/>
</dbReference>
<evidence type="ECO:0000256" key="2">
    <source>
        <dbReference type="ARBA" id="ARBA00008639"/>
    </source>
</evidence>
<dbReference type="InterPro" id="IPR036052">
    <property type="entry name" value="TrpB-like_PALP_sf"/>
</dbReference>
<evidence type="ECO:0000313" key="7">
    <source>
        <dbReference type="Proteomes" id="UP000216035"/>
    </source>
</evidence>
<dbReference type="RefSeq" id="WP_094486755.1">
    <property type="nucleotide sequence ID" value="NZ_NOXX01000207.1"/>
</dbReference>
<evidence type="ECO:0000256" key="4">
    <source>
        <dbReference type="PIRSR" id="PIRSR006278-1"/>
    </source>
</evidence>
<gene>
    <name evidence="6" type="ORF">CHX27_10590</name>
</gene>
<evidence type="ECO:0000256" key="5">
    <source>
        <dbReference type="PIRSR" id="PIRSR006278-2"/>
    </source>
</evidence>
<feature type="modified residue" description="N6-(pyridoxal phosphate)lysine" evidence="5">
    <location>
        <position position="39"/>
    </location>
</feature>
<name>A0A255ZQI3_9FLAO</name>
<dbReference type="PANTHER" id="PTHR43780">
    <property type="entry name" value="1-AMINOCYCLOPROPANE-1-CARBOXYLATE DEAMINASE-RELATED"/>
    <property type="match status" value="1"/>
</dbReference>
<sequence length="299" mass="33133">MTILPTQIKNQRVFLPGCDRVSVSMKRLDLWHPVVSGNKFFKLKYNLEAASKMGAKRIVTFGGAFSNHIAACAYACNNAGFESVGIIRGEELEFQERNATLRFAESCGMQLQFVSREIYSKKQLPFKIASTDFIIPEGGANEWGVQGCREILSESDSKFDFIAVSLGTGITAAGLSHALFPQQQLLVFSALKGALTDSDFFTFADAKRYRLFEQYHCGGYAKCPPELVHFINDFYKQNGFLLDPIYTGKMMFGLGDLVQNGFFKNGAKILAIHTGGLQAISGMNARLKANELLEIQTEL</sequence>
<dbReference type="InterPro" id="IPR027278">
    <property type="entry name" value="ACCD_DCysDesulf"/>
</dbReference>
<protein>
    <recommendedName>
        <fullName evidence="8">1-aminocyclopropane-1-carboxylate deaminase</fullName>
    </recommendedName>
</protein>
<keyword evidence="3 5" id="KW-0663">Pyridoxal phosphate</keyword>
<keyword evidence="7" id="KW-1185">Reference proteome</keyword>
<dbReference type="AlphaFoldDB" id="A0A255ZQI3"/>
<organism evidence="6 7">
    <name type="scientific">Flavobacterium aurantiibacter</name>
    <dbReference type="NCBI Taxonomy" id="2023067"/>
    <lineage>
        <taxon>Bacteria</taxon>
        <taxon>Pseudomonadati</taxon>
        <taxon>Bacteroidota</taxon>
        <taxon>Flavobacteriia</taxon>
        <taxon>Flavobacteriales</taxon>
        <taxon>Flavobacteriaceae</taxon>
        <taxon>Flavobacterium</taxon>
    </lineage>
</organism>
<dbReference type="GO" id="GO:0019148">
    <property type="term" value="F:D-cysteine desulfhydrase activity"/>
    <property type="evidence" value="ECO:0007669"/>
    <property type="project" value="TreeGrafter"/>
</dbReference>
<dbReference type="PANTHER" id="PTHR43780:SF2">
    <property type="entry name" value="1-AMINOCYCLOPROPANE-1-CARBOXYLATE DEAMINASE-RELATED"/>
    <property type="match status" value="1"/>
</dbReference>
<evidence type="ECO:0008006" key="8">
    <source>
        <dbReference type="Google" id="ProtNLM"/>
    </source>
</evidence>
<accession>A0A255ZQI3</accession>
<reference evidence="6 7" key="1">
    <citation type="submission" date="2017-07" db="EMBL/GenBank/DDBJ databases">
        <title>Flavobacterium cyanobacteriorum sp. nov., isolated from cyanobacterial aggregates in a eutrophic lake.</title>
        <authorList>
            <person name="Cai H."/>
        </authorList>
    </citation>
    <scope>NUCLEOTIDE SEQUENCE [LARGE SCALE GENOMIC DNA]</scope>
    <source>
        <strain evidence="6 7">TH167</strain>
    </source>
</reference>
<evidence type="ECO:0000256" key="3">
    <source>
        <dbReference type="ARBA" id="ARBA00022898"/>
    </source>
</evidence>
<comment type="similarity">
    <text evidence="2">Belongs to the ACC deaminase/D-cysteine desulfhydrase family.</text>
</comment>
<proteinExistence type="inferred from homology"/>
<dbReference type="PIRSF" id="PIRSF006278">
    <property type="entry name" value="ACCD_DCysDesulf"/>
    <property type="match status" value="1"/>
</dbReference>
<feature type="active site" description="Nucleophile" evidence="4">
    <location>
        <position position="66"/>
    </location>
</feature>
<comment type="cofactor">
    <cofactor evidence="1">
        <name>pyridoxal 5'-phosphate</name>
        <dbReference type="ChEBI" id="CHEBI:597326"/>
    </cofactor>
</comment>
<dbReference type="EMBL" id="NOXX01000207">
    <property type="protein sequence ID" value="OYQ43174.1"/>
    <property type="molecule type" value="Genomic_DNA"/>
</dbReference>
<evidence type="ECO:0000313" key="6">
    <source>
        <dbReference type="EMBL" id="OYQ43174.1"/>
    </source>
</evidence>
<dbReference type="SUPFAM" id="SSF53686">
    <property type="entry name" value="Tryptophan synthase beta subunit-like PLP-dependent enzymes"/>
    <property type="match status" value="1"/>
</dbReference>
<dbReference type="Proteomes" id="UP000216035">
    <property type="component" value="Unassembled WGS sequence"/>
</dbReference>